<evidence type="ECO:0000313" key="4">
    <source>
        <dbReference type="Proteomes" id="UP000025241"/>
    </source>
</evidence>
<evidence type="ECO:0000313" key="3">
    <source>
        <dbReference type="EMBL" id="CDF85796.1"/>
    </source>
</evidence>
<evidence type="ECO:0000256" key="1">
    <source>
        <dbReference type="SAM" id="Phobius"/>
    </source>
</evidence>
<dbReference type="PATRIC" id="fig|1301098.3.peg.4459"/>
<protein>
    <submittedName>
        <fullName evidence="3">Hypothetical membrane protein</fullName>
    </submittedName>
</protein>
<name>A0A024HLP7_PSEKB</name>
<feature type="domain" description="TadE-like" evidence="2">
    <location>
        <begin position="12"/>
        <end position="54"/>
    </location>
</feature>
<dbReference type="HOGENOM" id="CLU_129220_1_0_6"/>
<evidence type="ECO:0000259" key="2">
    <source>
        <dbReference type="Pfam" id="PF07811"/>
    </source>
</evidence>
<reference evidence="3 4" key="2">
    <citation type="submission" date="2014-05" db="EMBL/GenBank/DDBJ databases">
        <title>Genome sequence of the 3-chlorobenzoate degrading bacterium Pseudomonas knackmussii B13 shows multiple evidence for horizontal gene transfer.</title>
        <authorList>
            <person name="Miyazaki R."/>
            <person name="Bertelli C."/>
            <person name="Falquet L."/>
            <person name="Robinson-Rechavi M."/>
            <person name="Gharib W."/>
            <person name="Roy S."/>
            <person name="Van der Meer J.R."/>
        </authorList>
    </citation>
    <scope>NUCLEOTIDE SEQUENCE [LARGE SCALE GENOMIC DNA]</scope>
    <source>
        <strain evidence="3 4">B13</strain>
    </source>
</reference>
<sequence>MGGSGLGRRQGGAIAIEFAAVFILFFAILYGLLAYCVPLLMLQSFNDAAAVGARVAVSVNSSLTSAQYEAALQSTVSQAVADRLSWMPASWYTGCNGGNYMATPVTEGNFTRITVCVRYPSGNSPVVPVLTLPGIGTVPRLPAVLQGQASLLL</sequence>
<dbReference type="RefSeq" id="WP_043254501.1">
    <property type="nucleotide sequence ID" value="NZ_HG322950.1"/>
</dbReference>
<reference evidence="3 4" key="1">
    <citation type="submission" date="2013-03" db="EMBL/GenBank/DDBJ databases">
        <authorList>
            <person name="Linke B."/>
        </authorList>
    </citation>
    <scope>NUCLEOTIDE SEQUENCE [LARGE SCALE GENOMIC DNA]</scope>
    <source>
        <strain evidence="3 4">B13</strain>
    </source>
</reference>
<dbReference type="KEGG" id="pkc:PKB_4472"/>
<proteinExistence type="predicted"/>
<dbReference type="Proteomes" id="UP000025241">
    <property type="component" value="Chromosome I"/>
</dbReference>
<dbReference type="STRING" id="1301098.PKB_4472"/>
<dbReference type="AlphaFoldDB" id="A0A024HLP7"/>
<accession>A0A024HLP7</accession>
<dbReference type="eggNOG" id="COG4961">
    <property type="taxonomic scope" value="Bacteria"/>
</dbReference>
<organism evidence="3 4">
    <name type="scientific">Pseudomonas knackmussii (strain DSM 6978 / CCUG 54928 / LMG 23759 / B13)</name>
    <dbReference type="NCBI Taxonomy" id="1301098"/>
    <lineage>
        <taxon>Bacteria</taxon>
        <taxon>Pseudomonadati</taxon>
        <taxon>Pseudomonadota</taxon>
        <taxon>Gammaproteobacteria</taxon>
        <taxon>Pseudomonadales</taxon>
        <taxon>Pseudomonadaceae</taxon>
        <taxon>Pseudomonas</taxon>
    </lineage>
</organism>
<dbReference type="InterPro" id="IPR012495">
    <property type="entry name" value="TadE-like_dom"/>
</dbReference>
<keyword evidence="1" id="KW-0812">Transmembrane</keyword>
<gene>
    <name evidence="3" type="ORF">PKB_4472</name>
</gene>
<dbReference type="EMBL" id="HG322950">
    <property type="protein sequence ID" value="CDF85796.1"/>
    <property type="molecule type" value="Genomic_DNA"/>
</dbReference>
<dbReference type="Pfam" id="PF07811">
    <property type="entry name" value="TadE"/>
    <property type="match status" value="1"/>
</dbReference>
<feature type="transmembrane region" description="Helical" evidence="1">
    <location>
        <begin position="12"/>
        <end position="35"/>
    </location>
</feature>
<keyword evidence="1" id="KW-0472">Membrane</keyword>
<dbReference type="OrthoDB" id="5574209at2"/>
<keyword evidence="4" id="KW-1185">Reference proteome</keyword>
<keyword evidence="1" id="KW-1133">Transmembrane helix</keyword>